<protein>
    <submittedName>
        <fullName evidence="2">Uncharacterized protein</fullName>
    </submittedName>
</protein>
<dbReference type="RefSeq" id="WP_123957675.1">
    <property type="nucleotide sequence ID" value="NZ_AP018786.1"/>
</dbReference>
<dbReference type="AlphaFoldDB" id="A0A2Z6IAL5"/>
<evidence type="ECO:0000313" key="3">
    <source>
        <dbReference type="Proteomes" id="UP000271003"/>
    </source>
</evidence>
<proteinExistence type="predicted"/>
<feature type="chain" id="PRO_5016388886" evidence="1">
    <location>
        <begin position="28"/>
        <end position="150"/>
    </location>
</feature>
<name>A0A2Z6IAL5_9BURK</name>
<keyword evidence="1" id="KW-0732">Signal</keyword>
<dbReference type="Proteomes" id="UP000271003">
    <property type="component" value="Chromosome"/>
</dbReference>
<accession>A0A2Z6IAL5</accession>
<dbReference type="KEGG" id="sutt:SUTMEG_14740"/>
<gene>
    <name evidence="2" type="ORF">SUTMEG_14740</name>
</gene>
<dbReference type="EMBL" id="AP018786">
    <property type="protein sequence ID" value="BBF23583.1"/>
    <property type="molecule type" value="Genomic_DNA"/>
</dbReference>
<evidence type="ECO:0000256" key="1">
    <source>
        <dbReference type="SAM" id="SignalP"/>
    </source>
</evidence>
<organism evidence="2 3">
    <name type="scientific">Sutterella megalosphaeroides</name>
    <dbReference type="NCBI Taxonomy" id="2494234"/>
    <lineage>
        <taxon>Bacteria</taxon>
        <taxon>Pseudomonadati</taxon>
        <taxon>Pseudomonadota</taxon>
        <taxon>Betaproteobacteria</taxon>
        <taxon>Burkholderiales</taxon>
        <taxon>Sutterellaceae</taxon>
        <taxon>Sutterella</taxon>
    </lineage>
</organism>
<reference evidence="2 3" key="1">
    <citation type="journal article" date="2018" name="Int. J. Syst. Evol. Microbiol.">
        <title>Mesosutterella multiformis gen. nov., sp. nov., a member of the family Sutterellaceae and Sutterella megalosphaeroides sp. nov., isolated from human faeces.</title>
        <authorList>
            <person name="Sakamoto M."/>
            <person name="Ikeyama N."/>
            <person name="Kunihiro T."/>
            <person name="Iino T."/>
            <person name="Yuki M."/>
            <person name="Ohkuma M."/>
        </authorList>
    </citation>
    <scope>NUCLEOTIDE SEQUENCE [LARGE SCALE GENOMIC DNA]</scope>
    <source>
        <strain evidence="2 3">6FBBBH3</strain>
    </source>
</reference>
<evidence type="ECO:0000313" key="2">
    <source>
        <dbReference type="EMBL" id="BBF23583.1"/>
    </source>
</evidence>
<sequence>MPLRKLLRKKAVRTALRQTLTQSTAAAAGTSAAGGSLTSILTALATGAAGTAGVAGVANLTGLNMADVGAMVDTVLAHASRIDFAALSGHVADGARTVADFGGDALAFVKARMPEWATFENAAKLARELFDTLRHAAGEGLEKLGEFIKS</sequence>
<feature type="signal peptide" evidence="1">
    <location>
        <begin position="1"/>
        <end position="27"/>
    </location>
</feature>
<keyword evidence="3" id="KW-1185">Reference proteome</keyword>